<dbReference type="InterPro" id="IPR001293">
    <property type="entry name" value="Znf_TRAF"/>
</dbReference>
<feature type="coiled-coil region" evidence="8">
    <location>
        <begin position="378"/>
        <end position="419"/>
    </location>
</feature>
<accession>A0AAN8KGL7</accession>
<dbReference type="InterPro" id="IPR008974">
    <property type="entry name" value="TRAF-like"/>
</dbReference>
<organism evidence="13 14">
    <name type="scientific">Patella caerulea</name>
    <name type="common">Rayed Mediterranean limpet</name>
    <dbReference type="NCBI Taxonomy" id="87958"/>
    <lineage>
        <taxon>Eukaryota</taxon>
        <taxon>Metazoa</taxon>
        <taxon>Spiralia</taxon>
        <taxon>Lophotrochozoa</taxon>
        <taxon>Mollusca</taxon>
        <taxon>Gastropoda</taxon>
        <taxon>Patellogastropoda</taxon>
        <taxon>Patelloidea</taxon>
        <taxon>Patellidae</taxon>
        <taxon>Patella</taxon>
    </lineage>
</organism>
<sequence length="575" mass="66188">MSEKQEELYSGTSFPSSSMSSVDNSYHLQKTVEGFDYEFVPKPDSMYECVICLLVLREPQQTKCGHRFCKACITKWLRESNKSCPVDNEKIVESDLFADNFAKREIQNFNVKCPNNNHGCDEVVMLKFIQRHVDDCPLGLIPCPNKCPNILLRRDIDTHLSSVCCNREILCEHCGESIIFNRLQKHHYRCQEFQVKCKFCGLEMARKKIQHHENNDCEKAVVNCMFQPLGCEEKMQKNLSKEHMNTATSEHLELLCGKVIQISRCLSIPPGRHVFMTGESDTASSMHATQVSEDMLAYISPFLQQLNRTAHQTALKSQDENALKQSSNIEEALLSYTSKPSNNEDMYGMTNLQSCKSTIYENDFKSLRQQNNLQDESLARHTQELTEMQEKYRNMERMNRELKLKMRSLENTVAEMDGRSCNGIYIWKIKEYYKLKREAQQGDTTAIHSPPFYSSYYGYKLCVRVNLNGVDNAKGVCLSVFVHFLQGEYDDILEWPFNGRIILSVLDQNSICEYRRHIVETLMAKPTLAAFQKPTTPRNHKGFGYMEFVPLAALDNGHFIKNDTLIIKAHVIPNG</sequence>
<dbReference type="GO" id="GO:0005737">
    <property type="term" value="C:cytoplasm"/>
    <property type="evidence" value="ECO:0007669"/>
    <property type="project" value="UniProtKB-SubCell"/>
</dbReference>
<keyword evidence="2" id="KW-0963">Cytoplasm</keyword>
<dbReference type="AlphaFoldDB" id="A0AAN8KGL7"/>
<dbReference type="Gene3D" id="2.60.210.10">
    <property type="entry name" value="Apoptosis, Tumor Necrosis Factor Receptor Associated Protein 2, Chain A"/>
    <property type="match status" value="1"/>
</dbReference>
<keyword evidence="3 7" id="KW-0479">Metal-binding</keyword>
<feature type="domain" description="MATH" evidence="11">
    <location>
        <begin position="422"/>
        <end position="571"/>
    </location>
</feature>
<dbReference type="InterPro" id="IPR012227">
    <property type="entry name" value="TNF_rcpt-assoc_TRAF_met"/>
</dbReference>
<keyword evidence="4" id="KW-0677">Repeat</keyword>
<dbReference type="GO" id="GO:0043122">
    <property type="term" value="P:regulation of canonical NF-kappaB signal transduction"/>
    <property type="evidence" value="ECO:0007669"/>
    <property type="project" value="TreeGrafter"/>
</dbReference>
<evidence type="ECO:0000259" key="10">
    <source>
        <dbReference type="PROSITE" id="PS50089"/>
    </source>
</evidence>
<protein>
    <recommendedName>
        <fullName evidence="15">RING-type E3 ubiquitin transferase</fullName>
    </recommendedName>
</protein>
<dbReference type="EMBL" id="JAZGQO010000002">
    <property type="protein sequence ID" value="KAK6191949.1"/>
    <property type="molecule type" value="Genomic_DNA"/>
</dbReference>
<feature type="zinc finger region" description="TRAF-type" evidence="7">
    <location>
        <begin position="186"/>
        <end position="235"/>
    </location>
</feature>
<dbReference type="InterPro" id="IPR013083">
    <property type="entry name" value="Znf_RING/FYVE/PHD"/>
</dbReference>
<dbReference type="Pfam" id="PF02176">
    <property type="entry name" value="zf-TRAF"/>
    <property type="match status" value="1"/>
</dbReference>
<dbReference type="Pfam" id="PF21355">
    <property type="entry name" value="TRAF-mep_MATH"/>
    <property type="match status" value="1"/>
</dbReference>
<dbReference type="PANTHER" id="PTHR10131">
    <property type="entry name" value="TNF RECEPTOR ASSOCIATED FACTOR"/>
    <property type="match status" value="1"/>
</dbReference>
<evidence type="ECO:0000256" key="3">
    <source>
        <dbReference type="ARBA" id="ARBA00022723"/>
    </source>
</evidence>
<dbReference type="InterPro" id="IPR003613">
    <property type="entry name" value="Ubox_domain"/>
</dbReference>
<dbReference type="PROSITE" id="PS50144">
    <property type="entry name" value="MATH"/>
    <property type="match status" value="1"/>
</dbReference>
<proteinExistence type="predicted"/>
<comment type="subcellular location">
    <subcellularLocation>
        <location evidence="1">Cytoplasm</location>
    </subcellularLocation>
</comment>
<dbReference type="InterPro" id="IPR002083">
    <property type="entry name" value="MATH/TRAF_dom"/>
</dbReference>
<dbReference type="PROSITE" id="PS00518">
    <property type="entry name" value="ZF_RING_1"/>
    <property type="match status" value="1"/>
</dbReference>
<evidence type="ECO:0000256" key="8">
    <source>
        <dbReference type="SAM" id="Coils"/>
    </source>
</evidence>
<dbReference type="SMART" id="SM00504">
    <property type="entry name" value="Ubox"/>
    <property type="match status" value="1"/>
</dbReference>
<feature type="domain" description="TRAF-type" evidence="12">
    <location>
        <begin position="186"/>
        <end position="235"/>
    </location>
</feature>
<dbReference type="FunFam" id="3.30.40.10:FF:000179">
    <property type="entry name" value="TNF receptor-associated factor"/>
    <property type="match status" value="1"/>
</dbReference>
<evidence type="ECO:0000256" key="2">
    <source>
        <dbReference type="ARBA" id="ARBA00022490"/>
    </source>
</evidence>
<gene>
    <name evidence="13" type="ORF">SNE40_003519</name>
</gene>
<dbReference type="InterPro" id="IPR001841">
    <property type="entry name" value="Znf_RING"/>
</dbReference>
<evidence type="ECO:0000313" key="13">
    <source>
        <dbReference type="EMBL" id="KAK6191949.1"/>
    </source>
</evidence>
<evidence type="ECO:0000313" key="14">
    <source>
        <dbReference type="Proteomes" id="UP001347796"/>
    </source>
</evidence>
<feature type="domain" description="RING-type" evidence="10">
    <location>
        <begin position="49"/>
        <end position="88"/>
    </location>
</feature>
<dbReference type="PROSITE" id="PS50089">
    <property type="entry name" value="ZF_RING_2"/>
    <property type="match status" value="1"/>
</dbReference>
<feature type="domain" description="TRAF-type" evidence="12">
    <location>
        <begin position="132"/>
        <end position="184"/>
    </location>
</feature>
<dbReference type="InterPro" id="IPR017907">
    <property type="entry name" value="Znf_RING_CS"/>
</dbReference>
<evidence type="ECO:0008006" key="15">
    <source>
        <dbReference type="Google" id="ProtNLM"/>
    </source>
</evidence>
<dbReference type="SMART" id="SM00061">
    <property type="entry name" value="MATH"/>
    <property type="match status" value="1"/>
</dbReference>
<dbReference type="SUPFAM" id="SSF57850">
    <property type="entry name" value="RING/U-box"/>
    <property type="match status" value="1"/>
</dbReference>
<feature type="region of interest" description="Disordered" evidence="9">
    <location>
        <begin position="1"/>
        <end position="21"/>
    </location>
</feature>
<dbReference type="CDD" id="cd00270">
    <property type="entry name" value="MATH_TRAF_C"/>
    <property type="match status" value="1"/>
</dbReference>
<comment type="caution">
    <text evidence="13">The sequence shown here is derived from an EMBL/GenBank/DDBJ whole genome shotgun (WGS) entry which is preliminary data.</text>
</comment>
<dbReference type="SMART" id="SM00184">
    <property type="entry name" value="RING"/>
    <property type="match status" value="1"/>
</dbReference>
<keyword evidence="14" id="KW-1185">Reference proteome</keyword>
<dbReference type="GO" id="GO:0031663">
    <property type="term" value="P:lipopolysaccharide-mediated signaling pathway"/>
    <property type="evidence" value="ECO:0007669"/>
    <property type="project" value="TreeGrafter"/>
</dbReference>
<evidence type="ECO:0000256" key="5">
    <source>
        <dbReference type="ARBA" id="ARBA00022771"/>
    </source>
</evidence>
<dbReference type="PANTHER" id="PTHR10131:SF152">
    <property type="entry name" value="TNF RECEPTOR-ASSOCIATED FACTOR 6"/>
    <property type="match status" value="1"/>
</dbReference>
<dbReference type="PIRSF" id="PIRSF015614">
    <property type="entry name" value="TRAF"/>
    <property type="match status" value="1"/>
</dbReference>
<dbReference type="PROSITE" id="PS50145">
    <property type="entry name" value="ZF_TRAF"/>
    <property type="match status" value="2"/>
</dbReference>
<evidence type="ECO:0000259" key="11">
    <source>
        <dbReference type="PROSITE" id="PS50144"/>
    </source>
</evidence>
<dbReference type="SUPFAM" id="SSF49599">
    <property type="entry name" value="TRAF domain-like"/>
    <property type="match status" value="2"/>
</dbReference>
<dbReference type="InterPro" id="IPR049342">
    <property type="entry name" value="TRAF1-6_MATH_dom"/>
</dbReference>
<keyword evidence="8" id="KW-0175">Coiled coil</keyword>
<dbReference type="GO" id="GO:0061630">
    <property type="term" value="F:ubiquitin protein ligase activity"/>
    <property type="evidence" value="ECO:0007669"/>
    <property type="project" value="TreeGrafter"/>
</dbReference>
<dbReference type="GO" id="GO:0008270">
    <property type="term" value="F:zinc ion binding"/>
    <property type="evidence" value="ECO:0007669"/>
    <property type="project" value="UniProtKB-KW"/>
</dbReference>
<dbReference type="GO" id="GO:0016567">
    <property type="term" value="P:protein ubiquitination"/>
    <property type="evidence" value="ECO:0007669"/>
    <property type="project" value="InterPro"/>
</dbReference>
<dbReference type="Proteomes" id="UP001347796">
    <property type="component" value="Unassembled WGS sequence"/>
</dbReference>
<keyword evidence="5 7" id="KW-0863">Zinc-finger</keyword>
<dbReference type="GO" id="GO:0045087">
    <property type="term" value="P:innate immune response"/>
    <property type="evidence" value="ECO:0007669"/>
    <property type="project" value="TreeGrafter"/>
</dbReference>
<feature type="zinc finger region" description="TRAF-type" evidence="7">
    <location>
        <begin position="132"/>
        <end position="184"/>
    </location>
</feature>
<dbReference type="GO" id="GO:0042981">
    <property type="term" value="P:regulation of apoptotic process"/>
    <property type="evidence" value="ECO:0007669"/>
    <property type="project" value="InterPro"/>
</dbReference>
<reference evidence="13 14" key="1">
    <citation type="submission" date="2024-01" db="EMBL/GenBank/DDBJ databases">
        <title>The genome of the rayed Mediterranean limpet Patella caerulea (Linnaeus, 1758).</title>
        <authorList>
            <person name="Anh-Thu Weber A."/>
            <person name="Halstead-Nussloch G."/>
        </authorList>
    </citation>
    <scope>NUCLEOTIDE SEQUENCE [LARGE SCALE GENOMIC DNA]</scope>
    <source>
        <strain evidence="13">AATW-2023a</strain>
        <tissue evidence="13">Whole specimen</tissue>
    </source>
</reference>
<evidence type="ECO:0000256" key="4">
    <source>
        <dbReference type="ARBA" id="ARBA00022737"/>
    </source>
</evidence>
<feature type="compositionally biased region" description="Low complexity" evidence="9">
    <location>
        <begin position="10"/>
        <end position="21"/>
    </location>
</feature>
<dbReference type="Pfam" id="PF13923">
    <property type="entry name" value="zf-C3HC4_2"/>
    <property type="match status" value="1"/>
</dbReference>
<evidence type="ECO:0000256" key="1">
    <source>
        <dbReference type="ARBA" id="ARBA00004496"/>
    </source>
</evidence>
<evidence type="ECO:0000256" key="7">
    <source>
        <dbReference type="PROSITE-ProRule" id="PRU00207"/>
    </source>
</evidence>
<evidence type="ECO:0000256" key="9">
    <source>
        <dbReference type="SAM" id="MobiDB-lite"/>
    </source>
</evidence>
<evidence type="ECO:0000259" key="12">
    <source>
        <dbReference type="PROSITE" id="PS50145"/>
    </source>
</evidence>
<evidence type="ECO:0000256" key="6">
    <source>
        <dbReference type="ARBA" id="ARBA00022833"/>
    </source>
</evidence>
<dbReference type="Gene3D" id="3.30.40.10">
    <property type="entry name" value="Zinc/RING finger domain, C3HC4 (zinc finger)"/>
    <property type="match status" value="3"/>
</dbReference>
<keyword evidence="6 7" id="KW-0862">Zinc</keyword>
<name>A0AAN8KGL7_PATCE</name>